<dbReference type="RefSeq" id="WP_282332766.1">
    <property type="nucleotide sequence ID" value="NZ_JASBRG010000001.1"/>
</dbReference>
<gene>
    <name evidence="1" type="ORF">QJ048_02580</name>
</gene>
<reference evidence="1 2" key="1">
    <citation type="submission" date="2023-05" db="EMBL/GenBank/DDBJ databases">
        <title>Genome sequence of Pinibacter sp. MAH-24.</title>
        <authorList>
            <person name="Huq M.A."/>
        </authorList>
    </citation>
    <scope>NUCLEOTIDE SEQUENCE [LARGE SCALE GENOMIC DNA]</scope>
    <source>
        <strain evidence="1 2">MAH-24</strain>
    </source>
</reference>
<dbReference type="InterPro" id="IPR016181">
    <property type="entry name" value="Acyl_CoA_acyltransferase"/>
</dbReference>
<keyword evidence="1" id="KW-0808">Transferase</keyword>
<dbReference type="Proteomes" id="UP001226434">
    <property type="component" value="Unassembled WGS sequence"/>
</dbReference>
<keyword evidence="2" id="KW-1185">Reference proteome</keyword>
<evidence type="ECO:0000313" key="1">
    <source>
        <dbReference type="EMBL" id="MDI3318638.1"/>
    </source>
</evidence>
<comment type="caution">
    <text evidence="1">The sequence shown here is derived from an EMBL/GenBank/DDBJ whole genome shotgun (WGS) entry which is preliminary data.</text>
</comment>
<evidence type="ECO:0000313" key="2">
    <source>
        <dbReference type="Proteomes" id="UP001226434"/>
    </source>
</evidence>
<name>A0ABT6R7U5_9BACT</name>
<protein>
    <submittedName>
        <fullName evidence="1">GNAT family N-acetyltransferase</fullName>
        <ecNumber evidence="1">2.3.1.-</ecNumber>
    </submittedName>
</protein>
<dbReference type="EC" id="2.3.1.-" evidence="1"/>
<proteinExistence type="predicted"/>
<organism evidence="1 2">
    <name type="scientific">Pinibacter soli</name>
    <dbReference type="NCBI Taxonomy" id="3044211"/>
    <lineage>
        <taxon>Bacteria</taxon>
        <taxon>Pseudomonadati</taxon>
        <taxon>Bacteroidota</taxon>
        <taxon>Chitinophagia</taxon>
        <taxon>Chitinophagales</taxon>
        <taxon>Chitinophagaceae</taxon>
        <taxon>Pinibacter</taxon>
    </lineage>
</organism>
<dbReference type="Gene3D" id="3.40.630.30">
    <property type="match status" value="1"/>
</dbReference>
<dbReference type="SUPFAM" id="SSF55729">
    <property type="entry name" value="Acyl-CoA N-acyltransferases (Nat)"/>
    <property type="match status" value="1"/>
</dbReference>
<dbReference type="EMBL" id="JASBRG010000001">
    <property type="protein sequence ID" value="MDI3318638.1"/>
    <property type="molecule type" value="Genomic_DNA"/>
</dbReference>
<accession>A0ABT6R7U5</accession>
<dbReference type="GO" id="GO:0016746">
    <property type="term" value="F:acyltransferase activity"/>
    <property type="evidence" value="ECO:0007669"/>
    <property type="project" value="UniProtKB-KW"/>
</dbReference>
<sequence>MDIKIERYNSSLQSVWDSFVKDAKNGVFLFERNYLEYHADRFTDHSLLFYKEDELVCVLPANEKETTYSSHGGLTFGGFIMSRRASITFVNKAFPVLLDYLKQNSFTTFIYKSIPFVYHQLPAQEDLYTLFLNGANLYRRDASSVIDLSGKISYGKGTKASLSKARKNELVVKESLDFKTFMDIEEQILRVKYNTRPTHTCEEITLLAERFPNNIKLYLVYKGDNCVGGTILYISDLVVHTQYIGITDEGKEIGALDFLTDALIQIYRPNKKYYSFGISTENDGRYLNEGLVRNKESFGARTVTHDFYRIELS</sequence>
<keyword evidence="1" id="KW-0012">Acyltransferase</keyword>